<dbReference type="Pfam" id="PF00211">
    <property type="entry name" value="Guanylate_cyc"/>
    <property type="match status" value="1"/>
</dbReference>
<comment type="similarity">
    <text evidence="1">Belongs to the adenylyl cyclase class-3 family.</text>
</comment>
<dbReference type="InterPro" id="IPR001054">
    <property type="entry name" value="A/G_cyclase"/>
</dbReference>
<evidence type="ECO:0000256" key="1">
    <source>
        <dbReference type="ARBA" id="ARBA00005381"/>
    </source>
</evidence>
<feature type="domain" description="Guanylate cyclase" evidence="2">
    <location>
        <begin position="291"/>
        <end position="398"/>
    </location>
</feature>
<evidence type="ECO:0000259" key="2">
    <source>
        <dbReference type="PROSITE" id="PS50125"/>
    </source>
</evidence>
<dbReference type="InterPro" id="IPR050697">
    <property type="entry name" value="Adenylyl/Guanylyl_Cyclase_3/4"/>
</dbReference>
<dbReference type="SUPFAM" id="SSF55073">
    <property type="entry name" value="Nucleotide cyclase"/>
    <property type="match status" value="1"/>
</dbReference>
<dbReference type="SUPFAM" id="SSF53474">
    <property type="entry name" value="alpha/beta-Hydrolases"/>
    <property type="match status" value="1"/>
</dbReference>
<sequence length="447" mass="48905">MTRKPETAYARSGDLHVAYQIIGDRGPDLLFIPTAAYPIDLLWDEPSVAAYLRRLASFSRLIVTDLLGVGSSDAMPTTDLPAMHSWTDGLIAVLNAAHSRSTSVFATAESALPAMLMAANHPARIRSLILWSAFARFSRACDYPYGMPESTLGEYVKAAAAAFGTGALADLLAPTWIDDGPRRRWWSRSERLAGGPGYFGRIYELYMRSDIRPALEKIQTKTLLLHRKGDRHVRIDHGRYLAERIANAHLTILDGEDHIWFAGETNAALTEIEAFVTGKRAVFTSDRVLLTVLFTDIVDSTTLAAKFGDEAWSAALREHNRIVETYVKIARGSIIKFTGDGVFATFDAPARAISCARALRAALREVGLTIRTGLHTGEAAIAGHDVHGIAVHIAARIMALARPEEILVSEAIPPLVLGSGITFNERGRHELKGVPGWWNVLAVCDTR</sequence>
<dbReference type="RefSeq" id="WP_112707904.1">
    <property type="nucleotide sequence ID" value="NZ_QMEU01000015.1"/>
</dbReference>
<dbReference type="InterPro" id="IPR000073">
    <property type="entry name" value="AB_hydrolase_1"/>
</dbReference>
<name>A0A329KPV0_9MYCO</name>
<dbReference type="PANTHER" id="PTHR43081">
    <property type="entry name" value="ADENYLATE CYCLASE, TERMINAL-DIFFERENTIATION SPECIFIC-RELATED"/>
    <property type="match status" value="1"/>
</dbReference>
<dbReference type="PRINTS" id="PR00111">
    <property type="entry name" value="ABHYDROLASE"/>
</dbReference>
<accession>A0A329KPV0</accession>
<dbReference type="InterPro" id="IPR029058">
    <property type="entry name" value="AB_hydrolase_fold"/>
</dbReference>
<dbReference type="EMBL" id="QMEU01000015">
    <property type="protein sequence ID" value="RAU97423.1"/>
    <property type="molecule type" value="Genomic_DNA"/>
</dbReference>
<dbReference type="CDD" id="cd07302">
    <property type="entry name" value="CHD"/>
    <property type="match status" value="1"/>
</dbReference>
<dbReference type="Gene3D" id="3.40.50.1820">
    <property type="entry name" value="alpha/beta hydrolase"/>
    <property type="match status" value="1"/>
</dbReference>
<evidence type="ECO:0000313" key="3">
    <source>
        <dbReference type="EMBL" id="RAU97423.1"/>
    </source>
</evidence>
<proteinExistence type="inferred from homology"/>
<dbReference type="Proteomes" id="UP000250347">
    <property type="component" value="Unassembled WGS sequence"/>
</dbReference>
<dbReference type="InterPro" id="IPR029787">
    <property type="entry name" value="Nucleotide_cyclase"/>
</dbReference>
<comment type="caution">
    <text evidence="3">The sequence shown here is derived from an EMBL/GenBank/DDBJ whole genome shotgun (WGS) entry which is preliminary data.</text>
</comment>
<dbReference type="PANTHER" id="PTHR43081:SF19">
    <property type="entry name" value="PH-SENSITIVE ADENYLATE CYCLASE RV1264"/>
    <property type="match status" value="1"/>
</dbReference>
<dbReference type="GO" id="GO:0035556">
    <property type="term" value="P:intracellular signal transduction"/>
    <property type="evidence" value="ECO:0007669"/>
    <property type="project" value="InterPro"/>
</dbReference>
<dbReference type="GO" id="GO:0004016">
    <property type="term" value="F:adenylate cyclase activity"/>
    <property type="evidence" value="ECO:0007669"/>
    <property type="project" value="UniProtKB-ARBA"/>
</dbReference>
<organism evidence="3 4">
    <name type="scientific">Mycobacterium colombiense</name>
    <dbReference type="NCBI Taxonomy" id="339268"/>
    <lineage>
        <taxon>Bacteria</taxon>
        <taxon>Bacillati</taxon>
        <taxon>Actinomycetota</taxon>
        <taxon>Actinomycetes</taxon>
        <taxon>Mycobacteriales</taxon>
        <taxon>Mycobacteriaceae</taxon>
        <taxon>Mycobacterium</taxon>
        <taxon>Mycobacterium avium complex (MAC)</taxon>
    </lineage>
</organism>
<dbReference type="Gene3D" id="3.30.70.1230">
    <property type="entry name" value="Nucleotide cyclase"/>
    <property type="match status" value="1"/>
</dbReference>
<dbReference type="PROSITE" id="PS50125">
    <property type="entry name" value="GUANYLATE_CYCLASE_2"/>
    <property type="match status" value="1"/>
</dbReference>
<dbReference type="GO" id="GO:0006171">
    <property type="term" value="P:cAMP biosynthetic process"/>
    <property type="evidence" value="ECO:0007669"/>
    <property type="project" value="TreeGrafter"/>
</dbReference>
<evidence type="ECO:0000313" key="4">
    <source>
        <dbReference type="Proteomes" id="UP000250347"/>
    </source>
</evidence>
<reference evidence="3 4" key="1">
    <citation type="submission" date="2018-06" db="EMBL/GenBank/DDBJ databases">
        <title>NTM in soil in Japan.</title>
        <authorList>
            <person name="Ohya K."/>
        </authorList>
    </citation>
    <scope>NUCLEOTIDE SEQUENCE [LARGE SCALE GENOMIC DNA]</scope>
    <source>
        <strain evidence="3 4">GF76</strain>
    </source>
</reference>
<protein>
    <submittedName>
        <fullName evidence="3">Cyclase</fullName>
    </submittedName>
</protein>
<dbReference type="AlphaFoldDB" id="A0A329KPV0"/>
<dbReference type="SMART" id="SM00044">
    <property type="entry name" value="CYCc"/>
    <property type="match status" value="1"/>
</dbReference>
<gene>
    <name evidence="3" type="ORF">DQP58_07995</name>
</gene>